<dbReference type="Proteomes" id="UP000230407">
    <property type="component" value="Unassembled WGS sequence"/>
</dbReference>
<evidence type="ECO:0000313" key="2">
    <source>
        <dbReference type="EMBL" id="PJE97388.1"/>
    </source>
</evidence>
<accession>A0A2M8LZK2</accession>
<comment type="caution">
    <text evidence="2">The sequence shown here is derived from an EMBL/GenBank/DDBJ whole genome shotgun (WGS) entry which is preliminary data.</text>
</comment>
<evidence type="ECO:0000313" key="3">
    <source>
        <dbReference type="Proteomes" id="UP000230407"/>
    </source>
</evidence>
<proteinExistence type="predicted"/>
<sequence length="146" mass="15289">MRDGDLSHSEAQKKKAAAYIEEHLGPGTTKAGVIADGDSETVAGGSNATACTVGKLSGWGVQKGLSHRMGRWQRNAKRLTGRLEAELTGLRQANTFFQDNESDTAASFDGTSPLYRSALLDYVPSPGPTPGPGTGRPAAKSPIADF</sequence>
<gene>
    <name evidence="2" type="ORF">CUT44_11910</name>
</gene>
<protein>
    <submittedName>
        <fullName evidence="2">Uncharacterized protein</fullName>
    </submittedName>
</protein>
<dbReference type="EMBL" id="PGGW01000040">
    <property type="protein sequence ID" value="PJE97388.1"/>
    <property type="molecule type" value="Genomic_DNA"/>
</dbReference>
<dbReference type="RefSeq" id="WP_100201930.1">
    <property type="nucleotide sequence ID" value="NZ_PGGW01000040.1"/>
</dbReference>
<organism evidence="2 3">
    <name type="scientific">Streptomyces carminius</name>
    <dbReference type="NCBI Taxonomy" id="2665496"/>
    <lineage>
        <taxon>Bacteria</taxon>
        <taxon>Bacillati</taxon>
        <taxon>Actinomycetota</taxon>
        <taxon>Actinomycetes</taxon>
        <taxon>Kitasatosporales</taxon>
        <taxon>Streptomycetaceae</taxon>
        <taxon>Streptomyces</taxon>
    </lineage>
</organism>
<dbReference type="AlphaFoldDB" id="A0A2M8LZK2"/>
<feature type="region of interest" description="Disordered" evidence="1">
    <location>
        <begin position="121"/>
        <end position="146"/>
    </location>
</feature>
<keyword evidence="3" id="KW-1185">Reference proteome</keyword>
<reference evidence="2 3" key="1">
    <citation type="submission" date="2017-11" db="EMBL/GenBank/DDBJ databases">
        <title>Streptomyces carmine sp. nov., a novel actinomycete isolated from Sophora alopecuroides in Xinjiang, China.</title>
        <authorList>
            <person name="Wang Y."/>
            <person name="Luo X."/>
            <person name="Wan C."/>
            <person name="Zhang L."/>
        </authorList>
    </citation>
    <scope>NUCLEOTIDE SEQUENCE [LARGE SCALE GENOMIC DNA]</scope>
    <source>
        <strain evidence="2 3">TRM SA0054</strain>
    </source>
</reference>
<name>A0A2M8LZK2_9ACTN</name>
<evidence type="ECO:0000256" key="1">
    <source>
        <dbReference type="SAM" id="MobiDB-lite"/>
    </source>
</evidence>